<sequence>MDKADLPEILAIERECFPSPWSVSMFTRELERSHSVCLTARINVKGKKTIGAYIIFWLVAGEVHLHNLAVKKEHRKQGIAYRLMEAMREIAGKNEITVQTLEVRESNIEAIKLYQKCGFVVEGIRPLYYADTREDALIMWADVKPVRK</sequence>
<dbReference type="InterPro" id="IPR006464">
    <property type="entry name" value="AcTrfase_RimI/Ard1"/>
</dbReference>
<feature type="domain" description="N-acetyltransferase" evidence="1">
    <location>
        <begin position="1"/>
        <end position="144"/>
    </location>
</feature>
<dbReference type="GO" id="GO:0008080">
    <property type="term" value="F:N-acetyltransferase activity"/>
    <property type="evidence" value="ECO:0007669"/>
    <property type="project" value="InterPro"/>
</dbReference>
<name>A0A0W8FN04_9ZZZZ</name>
<proteinExistence type="predicted"/>
<dbReference type="Gene3D" id="3.40.630.30">
    <property type="match status" value="1"/>
</dbReference>
<dbReference type="EMBL" id="LNQE01000975">
    <property type="protein sequence ID" value="KUG22310.1"/>
    <property type="molecule type" value="Genomic_DNA"/>
</dbReference>
<dbReference type="NCBIfam" id="TIGR01575">
    <property type="entry name" value="rimI"/>
    <property type="match status" value="1"/>
</dbReference>
<dbReference type="PROSITE" id="PS51186">
    <property type="entry name" value="GNAT"/>
    <property type="match status" value="1"/>
</dbReference>
<protein>
    <submittedName>
        <fullName evidence="2">Ribosomal-protein-s18p-alanine acetyltransferase</fullName>
    </submittedName>
</protein>
<dbReference type="InterPro" id="IPR000182">
    <property type="entry name" value="GNAT_dom"/>
</dbReference>
<dbReference type="AlphaFoldDB" id="A0A0W8FN04"/>
<comment type="caution">
    <text evidence="2">The sequence shown here is derived from an EMBL/GenBank/DDBJ whole genome shotgun (WGS) entry which is preliminary data.</text>
</comment>
<dbReference type="PANTHER" id="PTHR47542">
    <property type="entry name" value="ACYL-COA N-ACYLTRANSFERASES (NAT) SUPERFAMILY PROTEIN"/>
    <property type="match status" value="1"/>
</dbReference>
<dbReference type="Pfam" id="PF00583">
    <property type="entry name" value="Acetyltransf_1"/>
    <property type="match status" value="1"/>
</dbReference>
<dbReference type="InterPro" id="IPR016181">
    <property type="entry name" value="Acyl_CoA_acyltransferase"/>
</dbReference>
<dbReference type="SUPFAM" id="SSF55729">
    <property type="entry name" value="Acyl-CoA N-acyltransferases (Nat)"/>
    <property type="match status" value="1"/>
</dbReference>
<organism evidence="2">
    <name type="scientific">hydrocarbon metagenome</name>
    <dbReference type="NCBI Taxonomy" id="938273"/>
    <lineage>
        <taxon>unclassified sequences</taxon>
        <taxon>metagenomes</taxon>
        <taxon>ecological metagenomes</taxon>
    </lineage>
</organism>
<keyword evidence="2" id="KW-0808">Transferase</keyword>
<reference evidence="2" key="1">
    <citation type="journal article" date="2015" name="Proc. Natl. Acad. Sci. U.S.A.">
        <title>Networks of energetic and metabolic interactions define dynamics in microbial communities.</title>
        <authorList>
            <person name="Embree M."/>
            <person name="Liu J.K."/>
            <person name="Al-Bassam M.M."/>
            <person name="Zengler K."/>
        </authorList>
    </citation>
    <scope>NUCLEOTIDE SEQUENCE</scope>
</reference>
<dbReference type="PANTHER" id="PTHR47542:SF2">
    <property type="entry name" value="ACYL-COA N-ACYLTRANSFERASES (NAT) SUPERFAMILY PROTEIN"/>
    <property type="match status" value="1"/>
</dbReference>
<evidence type="ECO:0000313" key="2">
    <source>
        <dbReference type="EMBL" id="KUG22310.1"/>
    </source>
</evidence>
<accession>A0A0W8FN04</accession>
<dbReference type="CDD" id="cd04301">
    <property type="entry name" value="NAT_SF"/>
    <property type="match status" value="1"/>
</dbReference>
<gene>
    <name evidence="2" type="ORF">ASZ90_007944</name>
</gene>
<evidence type="ECO:0000259" key="1">
    <source>
        <dbReference type="PROSITE" id="PS51186"/>
    </source>
</evidence>